<name>A0A432WW77_9GAMM</name>
<comment type="caution">
    <text evidence="2">The sequence shown here is derived from an EMBL/GenBank/DDBJ whole genome shotgun (WGS) entry which is preliminary data.</text>
</comment>
<dbReference type="Proteomes" id="UP000286976">
    <property type="component" value="Unassembled WGS sequence"/>
</dbReference>
<feature type="chain" id="PRO_5019455955" description="Cyanophycinase" evidence="1">
    <location>
        <begin position="27"/>
        <end position="550"/>
    </location>
</feature>
<dbReference type="AlphaFoldDB" id="A0A432WW77"/>
<dbReference type="PANTHER" id="PTHR36175:SF1">
    <property type="entry name" value="CYANOPHYCINASE"/>
    <property type="match status" value="1"/>
</dbReference>
<keyword evidence="3" id="KW-1185">Reference proteome</keyword>
<evidence type="ECO:0000256" key="1">
    <source>
        <dbReference type="SAM" id="SignalP"/>
    </source>
</evidence>
<protein>
    <recommendedName>
        <fullName evidence="4">Cyanophycinase</fullName>
    </recommendedName>
</protein>
<dbReference type="EMBL" id="PIPQ01000009">
    <property type="protein sequence ID" value="RUO37999.1"/>
    <property type="molecule type" value="Genomic_DNA"/>
</dbReference>
<evidence type="ECO:0008006" key="4">
    <source>
        <dbReference type="Google" id="ProtNLM"/>
    </source>
</evidence>
<dbReference type="InterPro" id="IPR029062">
    <property type="entry name" value="Class_I_gatase-like"/>
</dbReference>
<dbReference type="Gene3D" id="3.40.50.880">
    <property type="match status" value="1"/>
</dbReference>
<evidence type="ECO:0000313" key="3">
    <source>
        <dbReference type="Proteomes" id="UP000286976"/>
    </source>
</evidence>
<reference evidence="2 3" key="1">
    <citation type="journal article" date="2011" name="Front. Microbiol.">
        <title>Genomic signatures of strain selection and enhancement in Bacillus atrophaeus var. globigii, a historical biowarfare simulant.</title>
        <authorList>
            <person name="Gibbons H.S."/>
            <person name="Broomall S.M."/>
            <person name="McNew L.A."/>
            <person name="Daligault H."/>
            <person name="Chapman C."/>
            <person name="Bruce D."/>
            <person name="Karavis M."/>
            <person name="Krepps M."/>
            <person name="McGregor P.A."/>
            <person name="Hong C."/>
            <person name="Park K.H."/>
            <person name="Akmal A."/>
            <person name="Feldman A."/>
            <person name="Lin J.S."/>
            <person name="Chang W.E."/>
            <person name="Higgs B.W."/>
            <person name="Demirev P."/>
            <person name="Lindquist J."/>
            <person name="Liem A."/>
            <person name="Fochler E."/>
            <person name="Read T.D."/>
            <person name="Tapia R."/>
            <person name="Johnson S."/>
            <person name="Bishop-Lilly K.A."/>
            <person name="Detter C."/>
            <person name="Han C."/>
            <person name="Sozhamannan S."/>
            <person name="Rosenzweig C.N."/>
            <person name="Skowronski E.W."/>
        </authorList>
    </citation>
    <scope>NUCLEOTIDE SEQUENCE [LARGE SCALE GENOMIC DNA]</scope>
    <source>
        <strain evidence="2 3">AIT1</strain>
    </source>
</reference>
<dbReference type="RefSeq" id="WP_126758097.1">
    <property type="nucleotide sequence ID" value="NZ_PIPQ01000009.1"/>
</dbReference>
<keyword evidence="1" id="KW-0732">Signal</keyword>
<proteinExistence type="predicted"/>
<organism evidence="2 3">
    <name type="scientific">Aliidiomarina taiwanensis</name>
    <dbReference type="NCBI Taxonomy" id="946228"/>
    <lineage>
        <taxon>Bacteria</taxon>
        <taxon>Pseudomonadati</taxon>
        <taxon>Pseudomonadota</taxon>
        <taxon>Gammaproteobacteria</taxon>
        <taxon>Alteromonadales</taxon>
        <taxon>Idiomarinaceae</taxon>
        <taxon>Aliidiomarina</taxon>
    </lineage>
</organism>
<feature type="signal peptide" evidence="1">
    <location>
        <begin position="1"/>
        <end position="26"/>
    </location>
</feature>
<evidence type="ECO:0000313" key="2">
    <source>
        <dbReference type="EMBL" id="RUO37999.1"/>
    </source>
</evidence>
<sequence length="550" mass="60839">MKFLMPLLVSVSLGVFGVTHSTSVRAENMYNLMMIGSQLDICSSMQSDKCDTTSWIQANDMRTARLFHLNDVRRKEATRQGIWPKERDDIRQQLATALEEMATYFGRGVVPEYRFVERLRSRAYQTLLMELSEAEYQRLLDNLELRHADGLHEIASLEHSSATTREMVEEFVAMLKPLTRNGKPRIALVTAAARNSFEPIERYTGIFEQAGAEVTWLPVDATVSRAQVEDRCTELEELRRNMHGTYDRDRVNPQRHAEQQAFCADDTAWEGILGRAHGVFFVDGRADTLRDAFIVEQEPTRLLRVLLGRYLEGSLIIGAEGEASAALVAANMITNGTSRSALLEGAFARKAPPEMCDLDNSCPRDLGPNSLTYEPLGGLGVFNFGLVDTRMSQAGRQVRMLRTAQATGAALAVGIDENTALQVNTARGYFQVMGDNGVFVGENVQGSDTLLGASFHYLRHGSTGDITRQGLSNITLASLPSVRQESLTIRFLDDTGIYDNLGTLCNRGASRLLQEHAELIMQTTDDSDVSAVMGRCQVVNGVLGVALNNE</sequence>
<dbReference type="PANTHER" id="PTHR36175">
    <property type="entry name" value="CYANOPHYCINASE"/>
    <property type="match status" value="1"/>
</dbReference>
<dbReference type="OrthoDB" id="9799980at2"/>
<gene>
    <name evidence="2" type="ORF">CWE15_10800</name>
</gene>
<accession>A0A432WW77</accession>